<dbReference type="UniPathway" id="UPA00061">
    <property type="reaction ID" value="UER00516"/>
</dbReference>
<evidence type="ECO:0000313" key="12">
    <source>
        <dbReference type="Proteomes" id="UP000198611"/>
    </source>
</evidence>
<keyword evidence="7 10" id="KW-0808">Transferase</keyword>
<dbReference type="FunFam" id="3.40.50.10210:FF:000001">
    <property type="entry name" value="Nicotinate-nucleotide--dimethylbenzimidazole phosphoribosyltransferase"/>
    <property type="match status" value="1"/>
</dbReference>
<dbReference type="EMBL" id="FOMJ01000002">
    <property type="protein sequence ID" value="SFD15538.1"/>
    <property type="molecule type" value="Genomic_DNA"/>
</dbReference>
<keyword evidence="6 10" id="KW-0328">Glycosyltransferase</keyword>
<dbReference type="EC" id="2.4.2.21" evidence="3 10"/>
<dbReference type="GO" id="GO:0009236">
    <property type="term" value="P:cobalamin biosynthetic process"/>
    <property type="evidence" value="ECO:0007669"/>
    <property type="project" value="UniProtKB-UniRule"/>
</dbReference>
<dbReference type="InterPro" id="IPR036087">
    <property type="entry name" value="Nict_dMeBzImd_PRibTrfase_sf"/>
</dbReference>
<name>A0A1I1Q6Q3_9GAMM</name>
<evidence type="ECO:0000256" key="7">
    <source>
        <dbReference type="ARBA" id="ARBA00022679"/>
    </source>
</evidence>
<dbReference type="AlphaFoldDB" id="A0A1I1Q6Q3"/>
<evidence type="ECO:0000256" key="2">
    <source>
        <dbReference type="ARBA" id="ARBA00007110"/>
    </source>
</evidence>
<comment type="pathway">
    <text evidence="1 10">Nucleoside biosynthesis; alpha-ribazole biosynthesis; alpha-ribazole from 5,6-dimethylbenzimidazole: step 1/2.</text>
</comment>
<dbReference type="NCBIfam" id="NF000996">
    <property type="entry name" value="PRK00105.1"/>
    <property type="match status" value="1"/>
</dbReference>
<dbReference type="InterPro" id="IPR003200">
    <property type="entry name" value="Nict_dMeBzImd_PRibTrfase"/>
</dbReference>
<dbReference type="OrthoDB" id="9781491at2"/>
<accession>A0A1I1Q6Q3</accession>
<keyword evidence="5 10" id="KW-0169">Cobalamin biosynthesis</keyword>
<comment type="similarity">
    <text evidence="2 10">Belongs to the CobT family.</text>
</comment>
<dbReference type="RefSeq" id="WP_093427578.1">
    <property type="nucleotide sequence ID" value="NZ_FOMJ01000002.1"/>
</dbReference>
<evidence type="ECO:0000256" key="10">
    <source>
        <dbReference type="HAMAP-Rule" id="MF_00230"/>
    </source>
</evidence>
<evidence type="ECO:0000313" key="11">
    <source>
        <dbReference type="EMBL" id="SFD15538.1"/>
    </source>
</evidence>
<dbReference type="GO" id="GO:0008939">
    <property type="term" value="F:nicotinate-nucleotide-dimethylbenzimidazole phosphoribosyltransferase activity"/>
    <property type="evidence" value="ECO:0007669"/>
    <property type="project" value="UniProtKB-UniRule"/>
</dbReference>
<evidence type="ECO:0000256" key="4">
    <source>
        <dbReference type="ARBA" id="ARBA00015486"/>
    </source>
</evidence>
<proteinExistence type="inferred from homology"/>
<dbReference type="Proteomes" id="UP000198611">
    <property type="component" value="Unassembled WGS sequence"/>
</dbReference>
<sequence>MNDFPAWVSKPPAGPEPAVRQAAERRQQELTKPPGSLGHLEAIAVRLAALQGTQAPRVDPVRVVVFAADHGVTSEGISAFPAEVTLAMVQNFAAGGAAINALARAAGAELEVVDAGVIQDPGRLGGVIPQRVGPGTANFVEGPAMSTDQCVAALDVGRAAVDRARSAGTRLFVAGEMGIGNTTPATALASALLRLDPVELAGPGTGLDEAGVSHKVKVIRRALALHGDAGADPLETLRCLGGFEIAAMAGAYIAAAHDGIPAVVDGFIATAAALVAVRANPAVADWLFLGHVSAEPGHRRLVAALDDTPLLDLGLRLGEGSGAATAVPLLRSAAAIHREMATFAEAGLT</sequence>
<dbReference type="STRING" id="1123397.SAMN05660831_00913"/>
<evidence type="ECO:0000256" key="1">
    <source>
        <dbReference type="ARBA" id="ARBA00005049"/>
    </source>
</evidence>
<keyword evidence="12" id="KW-1185">Reference proteome</keyword>
<evidence type="ECO:0000256" key="5">
    <source>
        <dbReference type="ARBA" id="ARBA00022573"/>
    </source>
</evidence>
<comment type="catalytic activity">
    <reaction evidence="9 10">
        <text>5,6-dimethylbenzimidazole + nicotinate beta-D-ribonucleotide = alpha-ribazole 5'-phosphate + nicotinate + H(+)</text>
        <dbReference type="Rhea" id="RHEA:11196"/>
        <dbReference type="ChEBI" id="CHEBI:15378"/>
        <dbReference type="ChEBI" id="CHEBI:15890"/>
        <dbReference type="ChEBI" id="CHEBI:32544"/>
        <dbReference type="ChEBI" id="CHEBI:57502"/>
        <dbReference type="ChEBI" id="CHEBI:57918"/>
        <dbReference type="EC" id="2.4.2.21"/>
    </reaction>
</comment>
<dbReference type="Gene3D" id="1.10.1610.10">
    <property type="match status" value="1"/>
</dbReference>
<dbReference type="PANTHER" id="PTHR43463">
    <property type="entry name" value="NICOTINATE-NUCLEOTIDE--DIMETHYLBENZIMIDAZOLE PHOSPHORIBOSYLTRANSFERASE"/>
    <property type="match status" value="1"/>
</dbReference>
<gene>
    <name evidence="10" type="primary">cobT</name>
    <name evidence="11" type="ORF">SAMN05660831_00913</name>
</gene>
<evidence type="ECO:0000256" key="9">
    <source>
        <dbReference type="ARBA" id="ARBA00047340"/>
    </source>
</evidence>
<dbReference type="PANTHER" id="PTHR43463:SF1">
    <property type="entry name" value="NICOTINATE-NUCLEOTIDE--DIMETHYLBENZIMIDAZOLE PHOSPHORIBOSYLTRANSFERASE"/>
    <property type="match status" value="1"/>
</dbReference>
<comment type="function">
    <text evidence="10">Catalyzes the synthesis of alpha-ribazole-5'-phosphate from nicotinate mononucleotide (NAMN) and 5,6-dimethylbenzimidazole (DMB).</text>
</comment>
<dbReference type="Gene3D" id="3.40.50.10210">
    <property type="match status" value="1"/>
</dbReference>
<organism evidence="11 12">
    <name type="scientific">Thiohalospira halophila DSM 15071</name>
    <dbReference type="NCBI Taxonomy" id="1123397"/>
    <lineage>
        <taxon>Bacteria</taxon>
        <taxon>Pseudomonadati</taxon>
        <taxon>Pseudomonadota</taxon>
        <taxon>Gammaproteobacteria</taxon>
        <taxon>Thiohalospirales</taxon>
        <taxon>Thiohalospiraceae</taxon>
        <taxon>Thiohalospira</taxon>
    </lineage>
</organism>
<evidence type="ECO:0000256" key="6">
    <source>
        <dbReference type="ARBA" id="ARBA00022676"/>
    </source>
</evidence>
<evidence type="ECO:0000256" key="3">
    <source>
        <dbReference type="ARBA" id="ARBA00011991"/>
    </source>
</evidence>
<protein>
    <recommendedName>
        <fullName evidence="4 10">Nicotinate-nucleotide--dimethylbenzimidazole phosphoribosyltransferase</fullName>
        <shortName evidence="10">NN:DBI PRT</shortName>
        <ecNumber evidence="3 10">2.4.2.21</ecNumber>
    </recommendedName>
    <alternativeName>
        <fullName evidence="8 10">N(1)-alpha-phosphoribosyltransferase</fullName>
    </alternativeName>
</protein>
<dbReference type="HAMAP" id="MF_00230">
    <property type="entry name" value="CobT"/>
    <property type="match status" value="1"/>
</dbReference>
<dbReference type="InterPro" id="IPR017846">
    <property type="entry name" value="Nict_dMeBzImd_PRibTrfase_bact"/>
</dbReference>
<reference evidence="11 12" key="1">
    <citation type="submission" date="2016-10" db="EMBL/GenBank/DDBJ databases">
        <authorList>
            <person name="de Groot N.N."/>
        </authorList>
    </citation>
    <scope>NUCLEOTIDE SEQUENCE [LARGE SCALE GENOMIC DNA]</scope>
    <source>
        <strain evidence="11 12">HL3</strain>
    </source>
</reference>
<dbReference type="Pfam" id="PF02277">
    <property type="entry name" value="DBI_PRT"/>
    <property type="match status" value="1"/>
</dbReference>
<dbReference type="InterPro" id="IPR023195">
    <property type="entry name" value="Nict_dMeBzImd_PRibTrfase_N"/>
</dbReference>
<evidence type="ECO:0000256" key="8">
    <source>
        <dbReference type="ARBA" id="ARBA00030686"/>
    </source>
</evidence>
<dbReference type="CDD" id="cd02439">
    <property type="entry name" value="DMB-PRT_CobT"/>
    <property type="match status" value="1"/>
</dbReference>
<dbReference type="SUPFAM" id="SSF52733">
    <property type="entry name" value="Nicotinate mononucleotide:5,6-dimethylbenzimidazole phosphoribosyltransferase (CobT)"/>
    <property type="match status" value="1"/>
</dbReference>
<feature type="active site" description="Proton acceptor" evidence="10">
    <location>
        <position position="319"/>
    </location>
</feature>
<dbReference type="NCBIfam" id="TIGR03160">
    <property type="entry name" value="cobT_DBIPRT"/>
    <property type="match status" value="1"/>
</dbReference>